<sequence length="193" mass="21623">MGLYWFLSVLFCLLCNWLYTNGDDILKIDGIKLLDPVIKKNLVAGTVVTWFAAASENNTNNTTAVTLRPSVQYATSSAPVAQITQMVPVQTSARQVSLILTTGRQLKQERRGMQASNEFAAHSLPLQAFAGVSEFDEAEDTHFLYYIVVFGAIIVCFIIEGRRPSNNTRRTALRYRRLSHHDDNGSYPTNVIY</sequence>
<accession>A0A8J2M2W1</accession>
<dbReference type="EMBL" id="CAKAEH010000974">
    <property type="protein sequence ID" value="CAG9532441.1"/>
    <property type="molecule type" value="Genomic_DNA"/>
</dbReference>
<protein>
    <submittedName>
        <fullName evidence="3">Uncharacterized protein</fullName>
    </submittedName>
</protein>
<keyword evidence="2" id="KW-0732">Signal</keyword>
<dbReference type="Proteomes" id="UP000746747">
    <property type="component" value="Unassembled WGS sequence"/>
</dbReference>
<keyword evidence="1" id="KW-1133">Transmembrane helix</keyword>
<dbReference type="OrthoDB" id="5856953at2759"/>
<name>A0A8J2M2W1_9BILA</name>
<reference evidence="3" key="1">
    <citation type="submission" date="2021-09" db="EMBL/GenBank/DDBJ databases">
        <authorList>
            <consortium name="Pathogen Informatics"/>
        </authorList>
    </citation>
    <scope>NUCLEOTIDE SEQUENCE</scope>
</reference>
<evidence type="ECO:0000313" key="3">
    <source>
        <dbReference type="EMBL" id="CAG9532441.1"/>
    </source>
</evidence>
<evidence type="ECO:0000313" key="4">
    <source>
        <dbReference type="Proteomes" id="UP000746747"/>
    </source>
</evidence>
<organism evidence="3 4">
    <name type="scientific">Cercopithifilaria johnstoni</name>
    <dbReference type="NCBI Taxonomy" id="2874296"/>
    <lineage>
        <taxon>Eukaryota</taxon>
        <taxon>Metazoa</taxon>
        <taxon>Ecdysozoa</taxon>
        <taxon>Nematoda</taxon>
        <taxon>Chromadorea</taxon>
        <taxon>Rhabditida</taxon>
        <taxon>Spirurina</taxon>
        <taxon>Spiruromorpha</taxon>
        <taxon>Filarioidea</taxon>
        <taxon>Onchocercidae</taxon>
        <taxon>Cercopithifilaria</taxon>
    </lineage>
</organism>
<comment type="caution">
    <text evidence="3">The sequence shown here is derived from an EMBL/GenBank/DDBJ whole genome shotgun (WGS) entry which is preliminary data.</text>
</comment>
<gene>
    <name evidence="3" type="ORF">CJOHNSTONI_LOCUS2750</name>
</gene>
<feature type="signal peptide" evidence="2">
    <location>
        <begin position="1"/>
        <end position="22"/>
    </location>
</feature>
<proteinExistence type="predicted"/>
<evidence type="ECO:0000256" key="1">
    <source>
        <dbReference type="SAM" id="Phobius"/>
    </source>
</evidence>
<feature type="chain" id="PRO_5035240311" evidence="2">
    <location>
        <begin position="23"/>
        <end position="193"/>
    </location>
</feature>
<keyword evidence="4" id="KW-1185">Reference proteome</keyword>
<keyword evidence="1" id="KW-0472">Membrane</keyword>
<evidence type="ECO:0000256" key="2">
    <source>
        <dbReference type="SAM" id="SignalP"/>
    </source>
</evidence>
<dbReference type="AlphaFoldDB" id="A0A8J2M2W1"/>
<keyword evidence="1" id="KW-0812">Transmembrane</keyword>
<feature type="transmembrane region" description="Helical" evidence="1">
    <location>
        <begin position="143"/>
        <end position="160"/>
    </location>
</feature>